<evidence type="ECO:0000256" key="16">
    <source>
        <dbReference type="SAM" id="MobiDB-lite"/>
    </source>
</evidence>
<sequence length="944" mass="99008">MLRDHVSQPRLSGPRSQMLQSSGTDPGSDHGTDHGIRPGAGSDSDFDPQMTVVKKRGSLDPRSFKHMVIAASLLVTLSLLAASIFAYFSAYAPIVESTDTFGQVELDTAVSGKLNDVALPVDDSGSGSGFELAELYSGDVVQFDVTVTNEQNKSAWLAVDIGLQGEAIDVIANGGAATSADIQQYFSIYPTGDMNEVEDLYAAEMADGDSKLTGQTRWRGPLQQGGAYSIFWSEEAKNRVINADSSSTASEDESSVFAAGGAMAGKKIDFLADGAHGNQGTLTYSLHYHPNGALAKLVLDKSLKLSVESYGVQYRNNPNHGMATWDYGYTGVAQLFIAPEDGLYRFEAWGARSGLGYRSNSGLCSNGAYAAGTLEMKAGDEIFVYAGGIGTNALSPKATSFNGGGDAGKDGGSASGGGGGGATDFRLVKSVAADRWSGVESLNSRILVAAGAGGQRDWSSGNVAGVPGGALVSLPGTGQETSQTDGYAFGWGQDGVRGDFPAAGGGGGWYGGKRAWGSAAGGSSFISGYPGSVALDGTDALNAGNPRTHRTDIDSVDKATQVIDGVSYVFTDAEMIAGNVASPRWQNGRDGEKSVGNPGAGHARITALSMERSVTMKFETNGGGVVQSQKLKPWETATKPSDPTKANYEFAGWYTESTFTNAFDFDTPIDADVTLCAKWVLPVLVQTGNSTGFGSGNEVTLFDRKWRILGIKNSNQALVVRTTPLTDVEMGLGTAGTQLQIAFLTAAAGNREDGSGLRSYYYFDSDGSNGYEDSGCDGCGIKDAIDTYFEVASGSYPVDALRVLPVELNSPTLADYFAPTYSGVASQLKPNDGSLTYANWSWADGPTYARDPRFAASVDASGTPQAFAPGLGDIRYIIGGSSTTFEGMRFSNTAPAGAYWLRSPGAAARQAELNWQNAFQNFYHVDGSNEKLLVRPAMWISLGG</sequence>
<dbReference type="NCBIfam" id="TIGR02543">
    <property type="entry name" value="List_Bact_rpt"/>
    <property type="match status" value="1"/>
</dbReference>
<evidence type="ECO:0000259" key="18">
    <source>
        <dbReference type="Pfam" id="PF12810"/>
    </source>
</evidence>
<evidence type="ECO:0000256" key="4">
    <source>
        <dbReference type="ARBA" id="ARBA00022679"/>
    </source>
</evidence>
<dbReference type="RefSeq" id="WP_369342659.1">
    <property type="nucleotide sequence ID" value="NZ_CP129682.1"/>
</dbReference>
<evidence type="ECO:0000256" key="9">
    <source>
        <dbReference type="ARBA" id="ARBA00022840"/>
    </source>
</evidence>
<dbReference type="Pfam" id="PF09479">
    <property type="entry name" value="Flg_new"/>
    <property type="match status" value="1"/>
</dbReference>
<evidence type="ECO:0000256" key="14">
    <source>
        <dbReference type="ARBA" id="ARBA00023170"/>
    </source>
</evidence>
<evidence type="ECO:0000256" key="13">
    <source>
        <dbReference type="ARBA" id="ARBA00023157"/>
    </source>
</evidence>
<feature type="compositionally biased region" description="Polar residues" evidence="16">
    <location>
        <begin position="14"/>
        <end position="25"/>
    </location>
</feature>
<gene>
    <name evidence="19" type="ORF">QN216_06230</name>
</gene>
<keyword evidence="15" id="KW-0325">Glycoprotein</keyword>
<organism evidence="19">
    <name type="scientific">Bifidobacterium fermentum</name>
    <dbReference type="NCBI Taxonomy" id="3059035"/>
    <lineage>
        <taxon>Bacteria</taxon>
        <taxon>Bacillati</taxon>
        <taxon>Actinomycetota</taxon>
        <taxon>Actinomycetes</taxon>
        <taxon>Bifidobacteriales</taxon>
        <taxon>Bifidobacteriaceae</taxon>
        <taxon>Bifidobacterium</taxon>
    </lineage>
</organism>
<keyword evidence="5 17" id="KW-0812">Transmembrane</keyword>
<keyword evidence="3" id="KW-1003">Cell membrane</keyword>
<evidence type="ECO:0000256" key="1">
    <source>
        <dbReference type="ARBA" id="ARBA00004251"/>
    </source>
</evidence>
<feature type="region of interest" description="Disordered" evidence="16">
    <location>
        <begin position="1"/>
        <end position="48"/>
    </location>
</feature>
<keyword evidence="14" id="KW-0675">Receptor</keyword>
<keyword evidence="11 17" id="KW-0472">Membrane</keyword>
<dbReference type="Gene3D" id="2.60.40.4270">
    <property type="entry name" value="Listeria-Bacteroides repeat domain"/>
    <property type="match status" value="1"/>
</dbReference>
<dbReference type="EC" id="2.7.10.1" evidence="2"/>
<evidence type="ECO:0000256" key="6">
    <source>
        <dbReference type="ARBA" id="ARBA00022729"/>
    </source>
</evidence>
<evidence type="ECO:0000256" key="7">
    <source>
        <dbReference type="ARBA" id="ARBA00022741"/>
    </source>
</evidence>
<dbReference type="InterPro" id="IPR042229">
    <property type="entry name" value="Listeria/Bacterioides_rpt_sf"/>
</dbReference>
<dbReference type="EMBL" id="CP129682">
    <property type="protein sequence ID" value="XDS47952.1"/>
    <property type="molecule type" value="Genomic_DNA"/>
</dbReference>
<evidence type="ECO:0000256" key="15">
    <source>
        <dbReference type="ARBA" id="ARBA00023180"/>
    </source>
</evidence>
<feature type="compositionally biased region" description="Basic and acidic residues" evidence="16">
    <location>
        <begin position="27"/>
        <end position="36"/>
    </location>
</feature>
<dbReference type="GO" id="GO:0005886">
    <property type="term" value="C:plasma membrane"/>
    <property type="evidence" value="ECO:0007669"/>
    <property type="project" value="UniProtKB-SubCell"/>
</dbReference>
<keyword evidence="9" id="KW-0067">ATP-binding</keyword>
<comment type="subcellular location">
    <subcellularLocation>
        <location evidence="1">Cell membrane</location>
        <topology evidence="1">Single-pass type I membrane protein</topology>
    </subcellularLocation>
</comment>
<keyword evidence="6" id="KW-0732">Signal</keyword>
<protein>
    <recommendedName>
        <fullName evidence="2">receptor protein-tyrosine kinase</fullName>
        <ecNumber evidence="2">2.7.10.1</ecNumber>
    </recommendedName>
</protein>
<evidence type="ECO:0000256" key="5">
    <source>
        <dbReference type="ARBA" id="ARBA00022692"/>
    </source>
</evidence>
<dbReference type="InterPro" id="IPR055163">
    <property type="entry name" value="ALK/LTK-like_GRD"/>
</dbReference>
<keyword evidence="8" id="KW-0418">Kinase</keyword>
<name>A0AB39UGN3_9BIFI</name>
<reference evidence="19" key="1">
    <citation type="submission" date="2023-07" db="EMBL/GenBank/DDBJ databases">
        <title>Bifidobacterium aquikefiriaerophilum sp. nov. and Bifidobacterium eccum sp. nov., isolated from water kefir.</title>
        <authorList>
            <person name="Breselge S."/>
            <person name="Bellassi P."/>
            <person name="Barcenilla C."/>
            <person name="Alvarez-Ordonez A."/>
            <person name="Morelli L."/>
            <person name="Cotter P.D."/>
        </authorList>
    </citation>
    <scope>NUCLEOTIDE SEQUENCE</scope>
    <source>
        <strain evidence="19">WK013_4_14</strain>
    </source>
</reference>
<evidence type="ECO:0000256" key="11">
    <source>
        <dbReference type="ARBA" id="ARBA00023136"/>
    </source>
</evidence>
<evidence type="ECO:0000256" key="12">
    <source>
        <dbReference type="ARBA" id="ARBA00023137"/>
    </source>
</evidence>
<keyword evidence="13" id="KW-1015">Disulfide bond</keyword>
<dbReference type="Pfam" id="PF12810">
    <property type="entry name" value="ALK_LTK_GRD"/>
    <property type="match status" value="1"/>
</dbReference>
<keyword evidence="10 17" id="KW-1133">Transmembrane helix</keyword>
<proteinExistence type="predicted"/>
<feature type="domain" description="ALK/LTK-like glycine-rich" evidence="18">
    <location>
        <begin position="340"/>
        <end position="608"/>
    </location>
</feature>
<evidence type="ECO:0000256" key="8">
    <source>
        <dbReference type="ARBA" id="ARBA00022777"/>
    </source>
</evidence>
<evidence type="ECO:0000313" key="19">
    <source>
        <dbReference type="EMBL" id="XDS47952.1"/>
    </source>
</evidence>
<dbReference type="InterPro" id="IPR013378">
    <property type="entry name" value="InlB-like_B-rpt"/>
</dbReference>
<keyword evidence="7" id="KW-0547">Nucleotide-binding</keyword>
<dbReference type="AlphaFoldDB" id="A0AB39UGN3"/>
<feature type="transmembrane region" description="Helical" evidence="17">
    <location>
        <begin position="64"/>
        <end position="88"/>
    </location>
</feature>
<evidence type="ECO:0000256" key="3">
    <source>
        <dbReference type="ARBA" id="ARBA00022475"/>
    </source>
</evidence>
<evidence type="ECO:0000256" key="17">
    <source>
        <dbReference type="SAM" id="Phobius"/>
    </source>
</evidence>
<keyword evidence="12" id="KW-0829">Tyrosine-protein kinase</keyword>
<accession>A0AB39UGN3</accession>
<keyword evidence="4" id="KW-0808">Transferase</keyword>
<evidence type="ECO:0000256" key="10">
    <source>
        <dbReference type="ARBA" id="ARBA00022989"/>
    </source>
</evidence>
<dbReference type="GO" id="GO:0005524">
    <property type="term" value="F:ATP binding"/>
    <property type="evidence" value="ECO:0007669"/>
    <property type="project" value="UniProtKB-KW"/>
</dbReference>
<dbReference type="GO" id="GO:0004714">
    <property type="term" value="F:transmembrane receptor protein tyrosine kinase activity"/>
    <property type="evidence" value="ECO:0007669"/>
    <property type="project" value="UniProtKB-EC"/>
</dbReference>
<evidence type="ECO:0000256" key="2">
    <source>
        <dbReference type="ARBA" id="ARBA00011902"/>
    </source>
</evidence>